<proteinExistence type="predicted"/>
<keyword evidence="3" id="KW-1185">Reference proteome</keyword>
<gene>
    <name evidence="2" type="ORF">LWF01_03200</name>
</gene>
<sequence>MTELPDPGHQPADDVSDAEVEAVGALTAALESVERARGHLYSFHQLTGKADFELGDAVQKLRTAGRTELADQIENDVVGRNVLAGRWTFQIIEEYDDGYYGRVKDAERAAREQLLGGVRHVYEARLKERRRSSGRPGHEATPDDA</sequence>
<feature type="compositionally biased region" description="Basic and acidic residues" evidence="1">
    <location>
        <begin position="136"/>
        <end position="145"/>
    </location>
</feature>
<feature type="region of interest" description="Disordered" evidence="1">
    <location>
        <begin position="126"/>
        <end position="145"/>
    </location>
</feature>
<protein>
    <submittedName>
        <fullName evidence="2">Uncharacterized protein</fullName>
    </submittedName>
</protein>
<organism evidence="2 3">
    <name type="scientific">Saxibacter everestensis</name>
    <dbReference type="NCBI Taxonomy" id="2909229"/>
    <lineage>
        <taxon>Bacteria</taxon>
        <taxon>Bacillati</taxon>
        <taxon>Actinomycetota</taxon>
        <taxon>Actinomycetes</taxon>
        <taxon>Micrococcales</taxon>
        <taxon>Brevibacteriaceae</taxon>
        <taxon>Saxibacter</taxon>
    </lineage>
</organism>
<accession>A0ABY8QUW2</accession>
<evidence type="ECO:0000313" key="2">
    <source>
        <dbReference type="EMBL" id="WGW12795.1"/>
    </source>
</evidence>
<reference evidence="2 3" key="1">
    <citation type="submission" date="2023-05" db="EMBL/GenBank/DDBJ databases">
        <title>Lithophilousrod everest ZFBP1038 complete genpme.</title>
        <authorList>
            <person name="Tian M."/>
        </authorList>
    </citation>
    <scope>NUCLEOTIDE SEQUENCE [LARGE SCALE GENOMIC DNA]</scope>
    <source>
        <strain evidence="2 3">ZFBP1038</strain>
    </source>
</reference>
<dbReference type="Proteomes" id="UP001209083">
    <property type="component" value="Chromosome"/>
</dbReference>
<evidence type="ECO:0000313" key="3">
    <source>
        <dbReference type="Proteomes" id="UP001209083"/>
    </source>
</evidence>
<evidence type="ECO:0000256" key="1">
    <source>
        <dbReference type="SAM" id="MobiDB-lite"/>
    </source>
</evidence>
<dbReference type="RefSeq" id="WP_349639601.1">
    <property type="nucleotide sequence ID" value="NZ_CP090958.1"/>
</dbReference>
<name>A0ABY8QUW2_9MICO</name>
<dbReference type="EMBL" id="CP090958">
    <property type="protein sequence ID" value="WGW12795.1"/>
    <property type="molecule type" value="Genomic_DNA"/>
</dbReference>